<keyword evidence="9" id="KW-1185">Reference proteome</keyword>
<dbReference type="InterPro" id="IPR003439">
    <property type="entry name" value="ABC_transporter-like_ATP-bd"/>
</dbReference>
<evidence type="ECO:0000256" key="5">
    <source>
        <dbReference type="ARBA" id="ARBA00022967"/>
    </source>
</evidence>
<accession>A0ABT3T516</accession>
<dbReference type="Pfam" id="PF00005">
    <property type="entry name" value="ABC_tran"/>
    <property type="match status" value="1"/>
</dbReference>
<dbReference type="RefSeq" id="WP_279248334.1">
    <property type="nucleotide sequence ID" value="NZ_SHNO01000001.1"/>
</dbReference>
<feature type="domain" description="ABC transporter" evidence="7">
    <location>
        <begin position="11"/>
        <end position="205"/>
    </location>
</feature>
<organism evidence="8 9">
    <name type="scientific">Candidatus Marimicrobium litorale</name>
    <dbReference type="NCBI Taxonomy" id="2518991"/>
    <lineage>
        <taxon>Bacteria</taxon>
        <taxon>Pseudomonadati</taxon>
        <taxon>Pseudomonadota</taxon>
        <taxon>Gammaproteobacteria</taxon>
        <taxon>Cellvibrionales</taxon>
        <taxon>Halieaceae</taxon>
        <taxon>Marimicrobium</taxon>
    </lineage>
</organism>
<dbReference type="PROSITE" id="PS50893">
    <property type="entry name" value="ABC_TRANSPORTER_2"/>
    <property type="match status" value="1"/>
</dbReference>
<dbReference type="SUPFAM" id="SSF52540">
    <property type="entry name" value="P-loop containing nucleoside triphosphate hydrolases"/>
    <property type="match status" value="1"/>
</dbReference>
<keyword evidence="3" id="KW-0201">Cytochrome c-type biogenesis</keyword>
<keyword evidence="2" id="KW-0547">Nucleotide-binding</keyword>
<keyword evidence="4" id="KW-0067">ATP-binding</keyword>
<evidence type="ECO:0000256" key="3">
    <source>
        <dbReference type="ARBA" id="ARBA00022748"/>
    </source>
</evidence>
<keyword evidence="1" id="KW-0813">Transport</keyword>
<evidence type="ECO:0000313" key="9">
    <source>
        <dbReference type="Proteomes" id="UP001143304"/>
    </source>
</evidence>
<sequence>MTDSAVGESLVEVTGLGLVRGGRVLFESLSFAIRAGELWQLEGGNGAGKTSLLRILAGLSRYGFDGLVSRAEAPLYVGHQAAVKGLLSARENLSWHVSGGCAFANQQIEQALQRVGLCGFEDTPSHALSAGQQRRVNLARLFLSDTRLWLLDEPFTAIDAVGVSELQDRIGTHVAHGGAVVVTSHQPLQVDHAVHHLSLDGARIS</sequence>
<evidence type="ECO:0000256" key="1">
    <source>
        <dbReference type="ARBA" id="ARBA00022448"/>
    </source>
</evidence>
<evidence type="ECO:0000256" key="4">
    <source>
        <dbReference type="ARBA" id="ARBA00022840"/>
    </source>
</evidence>
<dbReference type="InterPro" id="IPR005895">
    <property type="entry name" value="ABC_transptr_haem_export_CcmA"/>
</dbReference>
<comment type="caution">
    <text evidence="8">The sequence shown here is derived from an EMBL/GenBank/DDBJ whole genome shotgun (WGS) entry which is preliminary data.</text>
</comment>
<dbReference type="Proteomes" id="UP001143304">
    <property type="component" value="Unassembled WGS sequence"/>
</dbReference>
<name>A0ABT3T516_9GAMM</name>
<dbReference type="EMBL" id="SHNO01000001">
    <property type="protein sequence ID" value="MCX2976592.1"/>
    <property type="molecule type" value="Genomic_DNA"/>
</dbReference>
<dbReference type="InterPro" id="IPR027417">
    <property type="entry name" value="P-loop_NTPase"/>
</dbReference>
<dbReference type="Gene3D" id="3.40.50.300">
    <property type="entry name" value="P-loop containing nucleotide triphosphate hydrolases"/>
    <property type="match status" value="1"/>
</dbReference>
<dbReference type="NCBIfam" id="NF010061">
    <property type="entry name" value="PRK13538.1"/>
    <property type="match status" value="1"/>
</dbReference>
<dbReference type="PROSITE" id="PS00211">
    <property type="entry name" value="ABC_TRANSPORTER_1"/>
    <property type="match status" value="1"/>
</dbReference>
<dbReference type="SMART" id="SM00382">
    <property type="entry name" value="AAA"/>
    <property type="match status" value="1"/>
</dbReference>
<keyword evidence="6" id="KW-0472">Membrane</keyword>
<dbReference type="InterPro" id="IPR017871">
    <property type="entry name" value="ABC_transporter-like_CS"/>
</dbReference>
<evidence type="ECO:0000259" key="7">
    <source>
        <dbReference type="PROSITE" id="PS50893"/>
    </source>
</evidence>
<dbReference type="InterPro" id="IPR003593">
    <property type="entry name" value="AAA+_ATPase"/>
</dbReference>
<evidence type="ECO:0000256" key="2">
    <source>
        <dbReference type="ARBA" id="ARBA00022741"/>
    </source>
</evidence>
<dbReference type="PANTHER" id="PTHR43499:SF1">
    <property type="entry name" value="ABC TRANSPORTER I FAMILY MEMBER 1"/>
    <property type="match status" value="1"/>
</dbReference>
<reference evidence="8" key="1">
    <citation type="submission" date="2019-02" db="EMBL/GenBank/DDBJ databases">
        <authorList>
            <person name="Li S.-H."/>
        </authorList>
    </citation>
    <scope>NUCLEOTIDE SEQUENCE</scope>
    <source>
        <strain evidence="8">IMCC11814</strain>
    </source>
</reference>
<protein>
    <submittedName>
        <fullName evidence="8">Cytochrome c biogenesis heme-transporting ATPase CcmA</fullName>
    </submittedName>
</protein>
<proteinExistence type="predicted"/>
<keyword evidence="5" id="KW-1278">Translocase</keyword>
<dbReference type="PANTHER" id="PTHR43499">
    <property type="entry name" value="ABC TRANSPORTER I FAMILY MEMBER 1"/>
    <property type="match status" value="1"/>
</dbReference>
<evidence type="ECO:0000256" key="6">
    <source>
        <dbReference type="ARBA" id="ARBA00023136"/>
    </source>
</evidence>
<evidence type="ECO:0000313" key="8">
    <source>
        <dbReference type="EMBL" id="MCX2976592.1"/>
    </source>
</evidence>
<dbReference type="NCBIfam" id="TIGR01189">
    <property type="entry name" value="ccmA"/>
    <property type="match status" value="1"/>
</dbReference>
<gene>
    <name evidence="8" type="primary">ccmA</name>
    <name evidence="8" type="ORF">EYC82_04425</name>
</gene>